<gene>
    <name evidence="1" type="ORF">Pfra01_002871400</name>
</gene>
<keyword evidence="2" id="KW-1185">Reference proteome</keyword>
<organism evidence="1 2">
    <name type="scientific">Phytophthora fragariaefolia</name>
    <dbReference type="NCBI Taxonomy" id="1490495"/>
    <lineage>
        <taxon>Eukaryota</taxon>
        <taxon>Sar</taxon>
        <taxon>Stramenopiles</taxon>
        <taxon>Oomycota</taxon>
        <taxon>Peronosporomycetes</taxon>
        <taxon>Peronosporales</taxon>
        <taxon>Peronosporaceae</taxon>
        <taxon>Phytophthora</taxon>
    </lineage>
</organism>
<dbReference type="EMBL" id="BSXT01010592">
    <property type="protein sequence ID" value="GMF81093.1"/>
    <property type="molecule type" value="Genomic_DNA"/>
</dbReference>
<accession>A0A9W7D998</accession>
<dbReference type="InterPro" id="IPR013320">
    <property type="entry name" value="ConA-like_dom_sf"/>
</dbReference>
<sequence>MAFCWFRSAQAEDSQTNSHFQFCLIYSSIMISASGYLSIAQQPGTNIPEKHPALPSQVCTKVTDVLAQVDQVDSKVVKCVTEKSSVVIDTNWRRMNAIGTNDSCNADSKWN</sequence>
<evidence type="ECO:0000313" key="1">
    <source>
        <dbReference type="EMBL" id="GMF81093.1"/>
    </source>
</evidence>
<dbReference type="Proteomes" id="UP001165121">
    <property type="component" value="Unassembled WGS sequence"/>
</dbReference>
<dbReference type="GO" id="GO:0005975">
    <property type="term" value="P:carbohydrate metabolic process"/>
    <property type="evidence" value="ECO:0007669"/>
    <property type="project" value="InterPro"/>
</dbReference>
<name>A0A9W7D998_9STRA</name>
<dbReference type="AlphaFoldDB" id="A0A9W7D998"/>
<comment type="caution">
    <text evidence="1">The sequence shown here is derived from an EMBL/GenBank/DDBJ whole genome shotgun (WGS) entry which is preliminary data.</text>
</comment>
<proteinExistence type="predicted"/>
<dbReference type="Gene3D" id="2.70.100.10">
    <property type="entry name" value="Glycoside hydrolase, family 7, domain"/>
    <property type="match status" value="1"/>
</dbReference>
<protein>
    <submittedName>
        <fullName evidence="1">Unnamed protein product</fullName>
    </submittedName>
</protein>
<dbReference type="InterPro" id="IPR037019">
    <property type="entry name" value="Glyco_hydro_7_sf"/>
</dbReference>
<dbReference type="SUPFAM" id="SSF49899">
    <property type="entry name" value="Concanavalin A-like lectins/glucanases"/>
    <property type="match status" value="1"/>
</dbReference>
<reference evidence="1" key="1">
    <citation type="submission" date="2023-04" db="EMBL/GenBank/DDBJ databases">
        <title>Phytophthora fragariaefolia NBRC 109709.</title>
        <authorList>
            <person name="Ichikawa N."/>
            <person name="Sato H."/>
            <person name="Tonouchi N."/>
        </authorList>
    </citation>
    <scope>NUCLEOTIDE SEQUENCE</scope>
    <source>
        <strain evidence="1">NBRC 109709</strain>
    </source>
</reference>
<dbReference type="GO" id="GO:0004553">
    <property type="term" value="F:hydrolase activity, hydrolyzing O-glycosyl compounds"/>
    <property type="evidence" value="ECO:0007669"/>
    <property type="project" value="InterPro"/>
</dbReference>
<dbReference type="OrthoDB" id="10483080at2759"/>
<evidence type="ECO:0000313" key="2">
    <source>
        <dbReference type="Proteomes" id="UP001165121"/>
    </source>
</evidence>